<dbReference type="Gene3D" id="3.30.2310.20">
    <property type="entry name" value="RelE-like"/>
    <property type="match status" value="1"/>
</dbReference>
<keyword evidence="2" id="KW-1185">Reference proteome</keyword>
<dbReference type="Pfam" id="PF06769">
    <property type="entry name" value="YoeB_toxin"/>
    <property type="match status" value="1"/>
</dbReference>
<dbReference type="SUPFAM" id="SSF143011">
    <property type="entry name" value="RelE-like"/>
    <property type="match status" value="1"/>
</dbReference>
<protein>
    <submittedName>
        <fullName evidence="1">Type II toxin-antitoxin system YoeB family toxin</fullName>
    </submittedName>
</protein>
<comment type="caution">
    <text evidence="1">The sequence shown here is derived from an EMBL/GenBank/DDBJ whole genome shotgun (WGS) entry which is preliminary data.</text>
</comment>
<proteinExistence type="predicted"/>
<dbReference type="Proteomes" id="UP001432995">
    <property type="component" value="Unassembled WGS sequence"/>
</dbReference>
<dbReference type="InterPro" id="IPR009614">
    <property type="entry name" value="YoeB_toxin"/>
</dbReference>
<organism evidence="1 2">
    <name type="scientific">Methylobacterium brachiatum</name>
    <dbReference type="NCBI Taxonomy" id="269660"/>
    <lineage>
        <taxon>Bacteria</taxon>
        <taxon>Pseudomonadati</taxon>
        <taxon>Pseudomonadota</taxon>
        <taxon>Alphaproteobacteria</taxon>
        <taxon>Hyphomicrobiales</taxon>
        <taxon>Methylobacteriaceae</taxon>
        <taxon>Methylobacterium</taxon>
    </lineage>
</organism>
<sequence>MHRSRRSVHHSRKGLRLRLCSGNIVWTARCVRRCSDRPPFAGMGETAPLRRNPSGWWSRRITGTHRLVYRMKGKGEDQLLEALPCRWHYHN</sequence>
<evidence type="ECO:0000313" key="2">
    <source>
        <dbReference type="Proteomes" id="UP001432995"/>
    </source>
</evidence>
<gene>
    <name evidence="1" type="ORF">ABS770_13315</name>
</gene>
<accession>A0ABV1R375</accession>
<evidence type="ECO:0000313" key="1">
    <source>
        <dbReference type="EMBL" id="MER2289243.1"/>
    </source>
</evidence>
<dbReference type="EMBL" id="JBELQD010000013">
    <property type="protein sequence ID" value="MER2289243.1"/>
    <property type="molecule type" value="Genomic_DNA"/>
</dbReference>
<name>A0ABV1R375_9HYPH</name>
<dbReference type="InterPro" id="IPR035093">
    <property type="entry name" value="RelE/ParE_toxin_dom_sf"/>
</dbReference>
<reference evidence="1" key="1">
    <citation type="submission" date="2024-06" db="EMBL/GenBank/DDBJ databases">
        <authorList>
            <person name="Campbell A.G."/>
        </authorList>
    </citation>
    <scope>NUCLEOTIDE SEQUENCE</scope>
    <source>
        <strain evidence="1">EM17</strain>
    </source>
</reference>
<dbReference type="RefSeq" id="WP_350378559.1">
    <property type="nucleotide sequence ID" value="NZ_JBELQD010000013.1"/>
</dbReference>